<organism evidence="2 3">
    <name type="scientific">Spiroplasma alleghenense</name>
    <dbReference type="NCBI Taxonomy" id="216931"/>
    <lineage>
        <taxon>Bacteria</taxon>
        <taxon>Bacillati</taxon>
        <taxon>Mycoplasmatota</taxon>
        <taxon>Mollicutes</taxon>
        <taxon>Entomoplasmatales</taxon>
        <taxon>Spiroplasmataceae</taxon>
        <taxon>Spiroplasma</taxon>
    </lineage>
</organism>
<keyword evidence="1" id="KW-0812">Transmembrane</keyword>
<reference evidence="2 3" key="1">
    <citation type="submission" date="2018-07" db="EMBL/GenBank/DDBJ databases">
        <title>Complete genome sequence of Spiroplasma alleghenense PLHS-1 (ATCC 51752).</title>
        <authorList>
            <person name="Chou L."/>
            <person name="Lee T.-Y."/>
            <person name="Tsai Y.-M."/>
            <person name="Kuo C.-H."/>
        </authorList>
    </citation>
    <scope>NUCLEOTIDE SEQUENCE [LARGE SCALE GENOMIC DNA]</scope>
    <source>
        <strain evidence="2 3">PLHS-1</strain>
    </source>
</reference>
<evidence type="ECO:0000313" key="2">
    <source>
        <dbReference type="EMBL" id="AXK51308.1"/>
    </source>
</evidence>
<feature type="transmembrane region" description="Helical" evidence="1">
    <location>
        <begin position="65"/>
        <end position="89"/>
    </location>
</feature>
<keyword evidence="1" id="KW-0472">Membrane</keyword>
<gene>
    <name evidence="2" type="ORF">SALLE_v1c06380</name>
</gene>
<keyword evidence="1" id="KW-1133">Transmembrane helix</keyword>
<dbReference type="KEGG" id="salx:SALLE_v1c06380"/>
<dbReference type="Proteomes" id="UP000254792">
    <property type="component" value="Chromosome"/>
</dbReference>
<dbReference type="RefSeq" id="WP_115558212.1">
    <property type="nucleotide sequence ID" value="NZ_CP031376.1"/>
</dbReference>
<feature type="transmembrane region" description="Helical" evidence="1">
    <location>
        <begin position="101"/>
        <end position="126"/>
    </location>
</feature>
<dbReference type="EMBL" id="CP031376">
    <property type="protein sequence ID" value="AXK51308.1"/>
    <property type="molecule type" value="Genomic_DNA"/>
</dbReference>
<feature type="transmembrane region" description="Helical" evidence="1">
    <location>
        <begin position="163"/>
        <end position="181"/>
    </location>
</feature>
<dbReference type="OrthoDB" id="387694at2"/>
<sequence>MSKKISVLLMILLLPLVLASGFVIDQVSISMNSSFELRTGFFNWFSILSRNSEASAEVAPFNSEITIMVLVVFIIISISSIILMALVPVYFKKSKPKGIKVFSIILLVLILMLISIIQFIMTFISYNFENEVFIFSAKQFSNYFLVLSEDGTTVFAAQGINSFVFYAILFLGLIQIVGLAMNKSIKANEKVEDIRPAAIKENKQPIKSDTIRANEDSIDLNSKINRLRSDLAKSPAEMNNLTEENAIETSKIEEDIKPQPILKEFVTQELTQPIDTTATREPFITVKDETIKLDREPSKIVEEPQIQEPVDKIIDPYVKTITPRRAGNQKAQEFMNQGPIGVTYHDPLKGFKKNRDLVKPEYENKIFLGDSDRIWNAIRNANRDVLKKHPASLQNQSPQKDYYQPNEAEIEKIKSIYTYDKTIDWGED</sequence>
<proteinExistence type="predicted"/>
<evidence type="ECO:0000313" key="3">
    <source>
        <dbReference type="Proteomes" id="UP000254792"/>
    </source>
</evidence>
<evidence type="ECO:0008006" key="4">
    <source>
        <dbReference type="Google" id="ProtNLM"/>
    </source>
</evidence>
<protein>
    <recommendedName>
        <fullName evidence="4">Transmembrane protein</fullName>
    </recommendedName>
</protein>
<dbReference type="AlphaFoldDB" id="A0A345Z3X9"/>
<keyword evidence="3" id="KW-1185">Reference proteome</keyword>
<name>A0A345Z3X9_9MOLU</name>
<evidence type="ECO:0000256" key="1">
    <source>
        <dbReference type="SAM" id="Phobius"/>
    </source>
</evidence>
<accession>A0A345Z3X9</accession>